<dbReference type="SUPFAM" id="SSF50630">
    <property type="entry name" value="Acid proteases"/>
    <property type="match status" value="1"/>
</dbReference>
<feature type="region of interest" description="Disordered" evidence="1">
    <location>
        <begin position="64"/>
        <end position="83"/>
    </location>
</feature>
<evidence type="ECO:0000313" key="3">
    <source>
        <dbReference type="Proteomes" id="UP001215598"/>
    </source>
</evidence>
<dbReference type="InterPro" id="IPR021109">
    <property type="entry name" value="Peptidase_aspartic_dom_sf"/>
</dbReference>
<dbReference type="AlphaFoldDB" id="A0AAD7MKL9"/>
<dbReference type="Gene3D" id="2.40.70.10">
    <property type="entry name" value="Acid Proteases"/>
    <property type="match status" value="1"/>
</dbReference>
<dbReference type="EMBL" id="JARKIB010000225">
    <property type="protein sequence ID" value="KAJ7721913.1"/>
    <property type="molecule type" value="Genomic_DNA"/>
</dbReference>
<evidence type="ECO:0000256" key="1">
    <source>
        <dbReference type="SAM" id="MobiDB-lite"/>
    </source>
</evidence>
<name>A0AAD7MKL9_9AGAR</name>
<sequence>MGVRLRYLARHHLILPSSVGAVFSSDGLLQSTSAYKVAPPSARPSVATPSSVTVHADHVATPSFIPVHADRGPDPARNAESPDELLTTTTTMKVFGPYREVVGKLVRNSIANEEQQRSIEAVVCTVFDLGSSDLWVYGQELRTTASCPHGAPGHPPLFWFPRNADANEQLGDGTCTVNYVDGTFAKYKLWTDYIYLRPYWGPLPGPHFRHSWIGSKNVRFSLDDPLDVLTLPKRFRQCIEALPVIPSASTTHLESPEMTILLGRNFGYITFGRRPVLSGPNTGDWHNCIPILGDEHWMFSSCIKKLNGIEYISSNGTAELDTGTTFCYVGDDFVSAHYAQIPGSTTKFLGPQTQHLLYHLIPMTVGKTTPRVEFDIGGSMFILKHSHLPKGSKELAEATNYYVGALQHQSLLNGPGGAYNGPDIIGRVSF</sequence>
<protein>
    <recommendedName>
        <fullName evidence="4">Peptidase A1 domain-containing protein</fullName>
    </recommendedName>
</protein>
<evidence type="ECO:0000313" key="2">
    <source>
        <dbReference type="EMBL" id="KAJ7721913.1"/>
    </source>
</evidence>
<organism evidence="2 3">
    <name type="scientific">Mycena metata</name>
    <dbReference type="NCBI Taxonomy" id="1033252"/>
    <lineage>
        <taxon>Eukaryota</taxon>
        <taxon>Fungi</taxon>
        <taxon>Dikarya</taxon>
        <taxon>Basidiomycota</taxon>
        <taxon>Agaricomycotina</taxon>
        <taxon>Agaricomycetes</taxon>
        <taxon>Agaricomycetidae</taxon>
        <taxon>Agaricales</taxon>
        <taxon>Marasmiineae</taxon>
        <taxon>Mycenaceae</taxon>
        <taxon>Mycena</taxon>
    </lineage>
</organism>
<reference evidence="2" key="1">
    <citation type="submission" date="2023-03" db="EMBL/GenBank/DDBJ databases">
        <title>Massive genome expansion in bonnet fungi (Mycena s.s.) driven by repeated elements and novel gene families across ecological guilds.</title>
        <authorList>
            <consortium name="Lawrence Berkeley National Laboratory"/>
            <person name="Harder C.B."/>
            <person name="Miyauchi S."/>
            <person name="Viragh M."/>
            <person name="Kuo A."/>
            <person name="Thoen E."/>
            <person name="Andreopoulos B."/>
            <person name="Lu D."/>
            <person name="Skrede I."/>
            <person name="Drula E."/>
            <person name="Henrissat B."/>
            <person name="Morin E."/>
            <person name="Kohler A."/>
            <person name="Barry K."/>
            <person name="LaButti K."/>
            <person name="Morin E."/>
            <person name="Salamov A."/>
            <person name="Lipzen A."/>
            <person name="Mereny Z."/>
            <person name="Hegedus B."/>
            <person name="Baldrian P."/>
            <person name="Stursova M."/>
            <person name="Weitz H."/>
            <person name="Taylor A."/>
            <person name="Grigoriev I.V."/>
            <person name="Nagy L.G."/>
            <person name="Martin F."/>
            <person name="Kauserud H."/>
        </authorList>
    </citation>
    <scope>NUCLEOTIDE SEQUENCE</scope>
    <source>
        <strain evidence="2">CBHHK182m</strain>
    </source>
</reference>
<proteinExistence type="predicted"/>
<gene>
    <name evidence="2" type="ORF">B0H16DRAFT_1790241</name>
</gene>
<keyword evidence="3" id="KW-1185">Reference proteome</keyword>
<accession>A0AAD7MKL9</accession>
<comment type="caution">
    <text evidence="2">The sequence shown here is derived from an EMBL/GenBank/DDBJ whole genome shotgun (WGS) entry which is preliminary data.</text>
</comment>
<evidence type="ECO:0008006" key="4">
    <source>
        <dbReference type="Google" id="ProtNLM"/>
    </source>
</evidence>
<dbReference type="Proteomes" id="UP001215598">
    <property type="component" value="Unassembled WGS sequence"/>
</dbReference>